<dbReference type="Pfam" id="PF00440">
    <property type="entry name" value="TetR_N"/>
    <property type="match status" value="1"/>
</dbReference>
<dbReference type="KEGG" id="cox:E0W60_31125"/>
<evidence type="ECO:0000256" key="1">
    <source>
        <dbReference type="ARBA" id="ARBA00023125"/>
    </source>
</evidence>
<dbReference type="Gene3D" id="1.10.357.10">
    <property type="entry name" value="Tetracycline Repressor, domain 2"/>
    <property type="match status" value="1"/>
</dbReference>
<organism evidence="4 5">
    <name type="scientific">Cupriavidus oxalaticus</name>
    <dbReference type="NCBI Taxonomy" id="96344"/>
    <lineage>
        <taxon>Bacteria</taxon>
        <taxon>Pseudomonadati</taxon>
        <taxon>Pseudomonadota</taxon>
        <taxon>Betaproteobacteria</taxon>
        <taxon>Burkholderiales</taxon>
        <taxon>Burkholderiaceae</taxon>
        <taxon>Cupriavidus</taxon>
    </lineage>
</organism>
<evidence type="ECO:0000313" key="5">
    <source>
        <dbReference type="Proteomes" id="UP000295294"/>
    </source>
</evidence>
<dbReference type="Proteomes" id="UP000295294">
    <property type="component" value="Plasmid unnamed1"/>
</dbReference>
<dbReference type="InterPro" id="IPR001647">
    <property type="entry name" value="HTH_TetR"/>
</dbReference>
<accession>A0A4P7LSK3</accession>
<keyword evidence="4" id="KW-0614">Plasmid</keyword>
<sequence>MRWRLLNSALKLVASKGHAAMSVDDVIREADVSRGTFCKYFASPDVLIRELATEIASQIVRIDGISAPIEDRIRE</sequence>
<dbReference type="PROSITE" id="PS50977">
    <property type="entry name" value="HTH_TETR_2"/>
    <property type="match status" value="1"/>
</dbReference>
<evidence type="ECO:0000256" key="2">
    <source>
        <dbReference type="PROSITE-ProRule" id="PRU00335"/>
    </source>
</evidence>
<feature type="DNA-binding region" description="H-T-H motif" evidence="2">
    <location>
        <begin position="22"/>
        <end position="41"/>
    </location>
</feature>
<reference evidence="4 5" key="1">
    <citation type="submission" date="2019-03" db="EMBL/GenBank/DDBJ databases">
        <title>Efficiently degradation of phenoxyalkanoic acid herbicides by Cupriavidus oxalaticus strain X32.</title>
        <authorList>
            <person name="Sheng X."/>
        </authorList>
    </citation>
    <scope>NUCLEOTIDE SEQUENCE [LARGE SCALE GENOMIC DNA]</scope>
    <source>
        <strain evidence="4 5">X32</strain>
        <plasmid evidence="4 5">unnamed1</plasmid>
    </source>
</reference>
<evidence type="ECO:0000259" key="3">
    <source>
        <dbReference type="PROSITE" id="PS50977"/>
    </source>
</evidence>
<dbReference type="InterPro" id="IPR009057">
    <property type="entry name" value="Homeodomain-like_sf"/>
</dbReference>
<protein>
    <submittedName>
        <fullName evidence="4">TetR/AcrR family transcriptional regulator</fullName>
    </submittedName>
</protein>
<dbReference type="OrthoDB" id="9809772at2"/>
<dbReference type="GO" id="GO:0003677">
    <property type="term" value="F:DNA binding"/>
    <property type="evidence" value="ECO:0007669"/>
    <property type="project" value="UniProtKB-UniRule"/>
</dbReference>
<proteinExistence type="predicted"/>
<dbReference type="AlphaFoldDB" id="A0A4P7LSK3"/>
<geneLocation type="plasmid" evidence="4">
    <name>unnamed1</name>
</geneLocation>
<keyword evidence="1 2" id="KW-0238">DNA-binding</keyword>
<name>A0A4P7LSK3_9BURK</name>
<dbReference type="SUPFAM" id="SSF46689">
    <property type="entry name" value="Homeodomain-like"/>
    <property type="match status" value="1"/>
</dbReference>
<feature type="domain" description="HTH tetR-type" evidence="3">
    <location>
        <begin position="1"/>
        <end position="59"/>
    </location>
</feature>
<dbReference type="EMBL" id="CP038636">
    <property type="protein sequence ID" value="QBY55481.1"/>
    <property type="molecule type" value="Genomic_DNA"/>
</dbReference>
<gene>
    <name evidence="4" type="ORF">E0W60_31125</name>
</gene>
<evidence type="ECO:0000313" key="4">
    <source>
        <dbReference type="EMBL" id="QBY55481.1"/>
    </source>
</evidence>